<sequence>MEPIILYFAKTVLISSVFLGVYHAFLKRDTFFMENRLFLLAGLVLSLLFPLIRIERVVMAAKPVLVGATSNINGTDAPLLQTAFTLEHAFWAIYAIGCLILLVKFLIQLSSLRALAKNARTWREHPYMHVETEKRISPFSFFNYIFYNPALFNTNELGTILAHEKVHARQYHTVDILMLEALKILFWFNPVLWLYTRAVKQNLEFLADSETISQMENKKNYQYLMLKQAVDGQEYRLTNSFYNSLIKKRIVMLNQNQSKKINVFKTLFVLPLLGLFLVSFSIEEVYRYSSSESIESIMADKSVELIINKDTSNDELDKMKKDLSKDGIDFSYTAVRNDQKEIVEINLNLSGKNSKGEKFSSNYSSNSDGPIDPLTVFYDDEANLVSFGNAKHNKIRIHKMGDDDVTWTTSDKTLIRVDGSKAKKTVIVNGKQLSDDEIKEMEIEKGTSIHFDSDEDGENVKKIRIRKVEDKDRKSHVMIIKDSDDDKDIEVIEKDASFFYIDNDGGSEPLYYIDGKKVSGKDVQKISPSDIESMNVLKGETAIEKYGKKAKDGVIEITTKKGKQ</sequence>
<dbReference type="EMBL" id="FRAT01000004">
    <property type="protein sequence ID" value="SHK70274.1"/>
    <property type="molecule type" value="Genomic_DNA"/>
</dbReference>
<dbReference type="GO" id="GO:0009279">
    <property type="term" value="C:cell outer membrane"/>
    <property type="evidence" value="ECO:0007669"/>
    <property type="project" value="UniProtKB-SubCell"/>
</dbReference>
<comment type="subcellular location">
    <subcellularLocation>
        <location evidence="1">Cell outer membrane</location>
        <topology evidence="1">Multi-pass membrane protein</topology>
    </subcellularLocation>
</comment>
<evidence type="ECO:0000256" key="2">
    <source>
        <dbReference type="SAM" id="Phobius"/>
    </source>
</evidence>
<dbReference type="InterPro" id="IPR052173">
    <property type="entry name" value="Beta-lactam_resp_regulator"/>
</dbReference>
<dbReference type="PROSITE" id="PS52016">
    <property type="entry name" value="TONB_DEPENDENT_REC_3"/>
    <property type="match status" value="1"/>
</dbReference>
<feature type="transmembrane region" description="Helical" evidence="2">
    <location>
        <begin position="262"/>
        <end position="282"/>
    </location>
</feature>
<dbReference type="Pfam" id="PF05569">
    <property type="entry name" value="Peptidase_M56"/>
    <property type="match status" value="1"/>
</dbReference>
<accession>A0A1M6UM13</accession>
<evidence type="ECO:0000313" key="6">
    <source>
        <dbReference type="EMBL" id="SHK70274.1"/>
    </source>
</evidence>
<dbReference type="InterPro" id="IPR039426">
    <property type="entry name" value="TonB-dep_rcpt-like"/>
</dbReference>
<dbReference type="OrthoDB" id="1522859at2"/>
<dbReference type="SUPFAM" id="SSF56935">
    <property type="entry name" value="Porins"/>
    <property type="match status" value="1"/>
</dbReference>
<name>A0A1M6UM13_9FLAO</name>
<evidence type="ECO:0000259" key="3">
    <source>
        <dbReference type="Pfam" id="PF05569"/>
    </source>
</evidence>
<evidence type="ECO:0000259" key="4">
    <source>
        <dbReference type="Pfam" id="PF07715"/>
    </source>
</evidence>
<feature type="domain" description="TonB-dependent receptor plug" evidence="4">
    <location>
        <begin position="496"/>
        <end position="554"/>
    </location>
</feature>
<keyword evidence="1 2" id="KW-0812">Transmembrane</keyword>
<dbReference type="InterPro" id="IPR012910">
    <property type="entry name" value="Plug_dom"/>
</dbReference>
<dbReference type="InterPro" id="IPR008756">
    <property type="entry name" value="Peptidase_M56"/>
</dbReference>
<feature type="transmembrane region" description="Helical" evidence="2">
    <location>
        <begin position="6"/>
        <end position="25"/>
    </location>
</feature>
<dbReference type="EMBL" id="FOKU01000013">
    <property type="protein sequence ID" value="SFC54869.1"/>
    <property type="molecule type" value="Genomic_DNA"/>
</dbReference>
<gene>
    <name evidence="5" type="ORF">SAMN04487891_11384</name>
    <name evidence="6" type="ORF">SAMN05216293_1682</name>
</gene>
<dbReference type="AlphaFoldDB" id="A0A1M6UM13"/>
<feature type="transmembrane region" description="Helical" evidence="2">
    <location>
        <begin position="88"/>
        <end position="107"/>
    </location>
</feature>
<evidence type="ECO:0000313" key="8">
    <source>
        <dbReference type="Proteomes" id="UP000198940"/>
    </source>
</evidence>
<dbReference type="STRING" id="1055723.SAMN05216293_1682"/>
<organism evidence="6 7">
    <name type="scientific">Flagellimonas taeanensis</name>
    <dbReference type="NCBI Taxonomy" id="1005926"/>
    <lineage>
        <taxon>Bacteria</taxon>
        <taxon>Pseudomonadati</taxon>
        <taxon>Bacteroidota</taxon>
        <taxon>Flavobacteriia</taxon>
        <taxon>Flavobacteriales</taxon>
        <taxon>Flavobacteriaceae</taxon>
        <taxon>Flagellimonas</taxon>
    </lineage>
</organism>
<feature type="domain" description="Peptidase M56" evidence="3">
    <location>
        <begin position="149"/>
        <end position="253"/>
    </location>
</feature>
<protein>
    <submittedName>
        <fullName evidence="6">Signal transducer regulating beta-lactamase production, contains metallopeptidase domain</fullName>
    </submittedName>
</protein>
<dbReference type="CDD" id="cd07341">
    <property type="entry name" value="M56_BlaR1_MecR1_like"/>
    <property type="match status" value="1"/>
</dbReference>
<dbReference type="Gene3D" id="2.170.130.10">
    <property type="entry name" value="TonB-dependent receptor, plug domain"/>
    <property type="match status" value="1"/>
</dbReference>
<dbReference type="PANTHER" id="PTHR34978">
    <property type="entry name" value="POSSIBLE SENSOR-TRANSDUCER PROTEIN BLAR"/>
    <property type="match status" value="1"/>
</dbReference>
<dbReference type="Pfam" id="PF07715">
    <property type="entry name" value="Plug"/>
    <property type="match status" value="1"/>
</dbReference>
<keyword evidence="8" id="KW-1185">Reference proteome</keyword>
<keyword evidence="1" id="KW-1134">Transmembrane beta strand</keyword>
<feature type="transmembrane region" description="Helical" evidence="2">
    <location>
        <begin position="37"/>
        <end position="54"/>
    </location>
</feature>
<keyword evidence="1 2" id="KW-0472">Membrane</keyword>
<evidence type="ECO:0000313" key="7">
    <source>
        <dbReference type="Proteomes" id="UP000184031"/>
    </source>
</evidence>
<reference evidence="6 7" key="1">
    <citation type="submission" date="2016-11" db="EMBL/GenBank/DDBJ databases">
        <authorList>
            <person name="Varghese N."/>
            <person name="Submissions S."/>
        </authorList>
    </citation>
    <scope>NUCLEOTIDE SEQUENCE [LARGE SCALE GENOMIC DNA]</scope>
    <source>
        <strain evidence="6 7">CGMCC 1.12174</strain>
        <strain evidence="5 8">DSM 26351</strain>
    </source>
</reference>
<dbReference type="Proteomes" id="UP000184031">
    <property type="component" value="Unassembled WGS sequence"/>
</dbReference>
<evidence type="ECO:0000256" key="1">
    <source>
        <dbReference type="PROSITE-ProRule" id="PRU01360"/>
    </source>
</evidence>
<dbReference type="PANTHER" id="PTHR34978:SF3">
    <property type="entry name" value="SLR0241 PROTEIN"/>
    <property type="match status" value="1"/>
</dbReference>
<keyword evidence="2" id="KW-1133">Transmembrane helix</keyword>
<comment type="caution">
    <text evidence="6">The sequence shown here is derived from an EMBL/GenBank/DDBJ whole genome shotgun (WGS) entry which is preliminary data.</text>
</comment>
<comment type="similarity">
    <text evidence="1">Belongs to the TonB-dependent receptor family.</text>
</comment>
<keyword evidence="1" id="KW-0813">Transport</keyword>
<evidence type="ECO:0000313" key="5">
    <source>
        <dbReference type="EMBL" id="SFC54869.1"/>
    </source>
</evidence>
<dbReference type="InterPro" id="IPR037066">
    <property type="entry name" value="Plug_dom_sf"/>
</dbReference>
<dbReference type="Proteomes" id="UP000198940">
    <property type="component" value="Unassembled WGS sequence"/>
</dbReference>
<proteinExistence type="inferred from homology"/>
<keyword evidence="1" id="KW-0998">Cell outer membrane</keyword>